<dbReference type="AlphaFoldDB" id="A0A385Q181"/>
<evidence type="ECO:0000313" key="1">
    <source>
        <dbReference type="EMBL" id="AYA99334.1"/>
    </source>
</evidence>
<dbReference type="Proteomes" id="UP000265562">
    <property type="component" value="Chromosome"/>
</dbReference>
<organism evidence="1 2">
    <name type="scientific">Lachnoanaerobaculum umeaense</name>
    <dbReference type="NCBI Taxonomy" id="617123"/>
    <lineage>
        <taxon>Bacteria</taxon>
        <taxon>Bacillati</taxon>
        <taxon>Bacillota</taxon>
        <taxon>Clostridia</taxon>
        <taxon>Lachnospirales</taxon>
        <taxon>Lachnospiraceae</taxon>
        <taxon>Lachnoanaerobaculum</taxon>
    </lineage>
</organism>
<accession>A0A385Q181</accession>
<proteinExistence type="predicted"/>
<reference evidence="1 2" key="1">
    <citation type="submission" date="2018-09" db="EMBL/GenBank/DDBJ databases">
        <title>Genome sequencing of Lachnoanaerobaculum umeaense DSM 23576.</title>
        <authorList>
            <person name="Kook J.-K."/>
            <person name="Park S.-N."/>
            <person name="Lim Y.K."/>
        </authorList>
    </citation>
    <scope>NUCLEOTIDE SEQUENCE [LARGE SCALE GENOMIC DNA]</scope>
    <source>
        <strain evidence="2">DSM 23576 \ CCUG 58757</strain>
    </source>
</reference>
<protein>
    <submittedName>
        <fullName evidence="1">Uncharacterized protein</fullName>
    </submittedName>
</protein>
<gene>
    <name evidence="1" type="ORF">D4A81_04935</name>
</gene>
<dbReference type="OrthoDB" id="2032650at2"/>
<dbReference type="InterPro" id="IPR011335">
    <property type="entry name" value="Restrct_endonuc-II-like"/>
</dbReference>
<evidence type="ECO:0000313" key="2">
    <source>
        <dbReference type="Proteomes" id="UP000265562"/>
    </source>
</evidence>
<dbReference type="RefSeq" id="WP_111525520.1">
    <property type="nucleotide sequence ID" value="NZ_CP032364.1"/>
</dbReference>
<dbReference type="InterPro" id="IPR011856">
    <property type="entry name" value="tRNA_endonuc-like_dom_sf"/>
</dbReference>
<dbReference type="GO" id="GO:0003676">
    <property type="term" value="F:nucleic acid binding"/>
    <property type="evidence" value="ECO:0007669"/>
    <property type="project" value="InterPro"/>
</dbReference>
<dbReference type="KEGG" id="lua:D4A81_04935"/>
<sequence length="269" mass="31504">MIKASALSVVKDVNIENSMYPSLSCLLRNNQNMIIESAKECEELPEVIVNLALRLLDHDELIKNIINDIRVLYTSKKDEFHIDLSGRQKRDKDLIINLFQDMYGIISFLHYTQENEILNGKIAFTPKAQAFITGQYLEIAVYRRTFEIIKRLSNKYNKKFKVYKNVRVATREGQMKNEFDLVIEFNGTFYVLEIKSGKNFREFDKYMNIGQEYKIVPNRFLLVDNYLTDEQAVSVEYFCDYYVSNLIGDSLEKKVTLMIENDLNGGYQK</sequence>
<dbReference type="SUPFAM" id="SSF52980">
    <property type="entry name" value="Restriction endonuclease-like"/>
    <property type="match status" value="1"/>
</dbReference>
<name>A0A385Q181_9FIRM</name>
<keyword evidence="2" id="KW-1185">Reference proteome</keyword>
<dbReference type="EMBL" id="CP032364">
    <property type="protein sequence ID" value="AYA99334.1"/>
    <property type="molecule type" value="Genomic_DNA"/>
</dbReference>
<dbReference type="Gene3D" id="3.40.1350.10">
    <property type="match status" value="1"/>
</dbReference>